<feature type="transmembrane region" description="Helical" evidence="6">
    <location>
        <begin position="426"/>
        <end position="444"/>
    </location>
</feature>
<feature type="region of interest" description="Disordered" evidence="7">
    <location>
        <begin position="719"/>
        <end position="760"/>
    </location>
</feature>
<dbReference type="Gramene" id="AUR62001938-RA">
    <property type="protein sequence ID" value="AUR62001938-RA:cds"/>
    <property type="gene ID" value="AUR62001938"/>
</dbReference>
<dbReference type="GO" id="GO:0042910">
    <property type="term" value="F:xenobiotic transmembrane transporter activity"/>
    <property type="evidence" value="ECO:0007669"/>
    <property type="project" value="InterPro"/>
</dbReference>
<feature type="compositionally biased region" description="Acidic residues" evidence="7">
    <location>
        <begin position="725"/>
        <end position="736"/>
    </location>
</feature>
<feature type="transmembrane region" description="Helical" evidence="6">
    <location>
        <begin position="582"/>
        <end position="603"/>
    </location>
</feature>
<name>A0A803KSD0_CHEQI</name>
<keyword evidence="4 6" id="KW-1133">Transmembrane helix</keyword>
<dbReference type="GO" id="GO:1990961">
    <property type="term" value="P:xenobiotic detoxification by transmembrane export across the plasma membrane"/>
    <property type="evidence" value="ECO:0007669"/>
    <property type="project" value="InterPro"/>
</dbReference>
<evidence type="ECO:0000256" key="3">
    <source>
        <dbReference type="ARBA" id="ARBA00022692"/>
    </source>
</evidence>
<dbReference type="InterPro" id="IPR002528">
    <property type="entry name" value="MATE_fam"/>
</dbReference>
<dbReference type="OMA" id="CFAIALE"/>
<dbReference type="AlphaFoldDB" id="A0A803KSD0"/>
<feature type="transmembrane region" description="Helical" evidence="6">
    <location>
        <begin position="540"/>
        <end position="561"/>
    </location>
</feature>
<proteinExistence type="inferred from homology"/>
<evidence type="ECO:0000256" key="4">
    <source>
        <dbReference type="ARBA" id="ARBA00022989"/>
    </source>
</evidence>
<feature type="transmembrane region" description="Helical" evidence="6">
    <location>
        <begin position="615"/>
        <end position="635"/>
    </location>
</feature>
<dbReference type="InterPro" id="IPR045069">
    <property type="entry name" value="MATE_euk"/>
</dbReference>
<feature type="transmembrane region" description="Helical" evidence="6">
    <location>
        <begin position="501"/>
        <end position="520"/>
    </location>
</feature>
<feature type="transmembrane region" description="Helical" evidence="6">
    <location>
        <begin position="313"/>
        <end position="337"/>
    </location>
</feature>
<keyword evidence="3 6" id="KW-0812">Transmembrane</keyword>
<feature type="region of interest" description="Disordered" evidence="7">
    <location>
        <begin position="1"/>
        <end position="20"/>
    </location>
</feature>
<comment type="subcellular location">
    <subcellularLocation>
        <location evidence="1">Membrane</location>
        <topology evidence="1">Multi-pass membrane protein</topology>
    </subcellularLocation>
</comment>
<protein>
    <recommendedName>
        <fullName evidence="6">Protein DETOXIFICATION</fullName>
    </recommendedName>
    <alternativeName>
        <fullName evidence="6">Multidrug and toxic compound extrusion protein</fullName>
    </alternativeName>
</protein>
<dbReference type="PANTHER" id="PTHR11206">
    <property type="entry name" value="MULTIDRUG RESISTANCE PROTEIN"/>
    <property type="match status" value="1"/>
</dbReference>
<dbReference type="Proteomes" id="UP000596660">
    <property type="component" value="Unplaced"/>
</dbReference>
<evidence type="ECO:0000256" key="2">
    <source>
        <dbReference type="ARBA" id="ARBA00010199"/>
    </source>
</evidence>
<evidence type="ECO:0000256" key="5">
    <source>
        <dbReference type="ARBA" id="ARBA00023136"/>
    </source>
</evidence>
<reference evidence="8" key="2">
    <citation type="submission" date="2021-03" db="UniProtKB">
        <authorList>
            <consortium name="EnsemblPlants"/>
        </authorList>
    </citation>
    <scope>IDENTIFICATION</scope>
</reference>
<sequence length="760" mass="82520">MATDIGETPSSPSQPPSHSIGQSRHFYLAVDRLPFKMETLVDLLGVVGRRSGLPIVVCCSSRDELDAVCSTVSSLPYISLSSLYSDLAESDRAQILENFRHAVVKWNQSAVGGEDEEEGLKSHMVVVTDACLPIVSSEYPLPARILINYELPAKKEIYMRRMTACLASDGIVINMVVGGEVVTLKSIEEASNLIIAEMPIQVDFVIPSRKQGADQICMYRGKIAVVSAQALGTLETITPNHSQPMESHKQNASQASLLPYHHSPQSSRLKISEVVIEVRQLYNIAFPLMLSSLLTYGKSAISMAFMGHLGKEALAGGALAIGFANITGYSILSGLAMGMDAISSQAYGAKQWTLMGHTLQRTIVILCLCCLPISFLWLNLKPILVLLGQDPAISSVAATYLAYCLPDLFFMALINPIKIYLRSQKVTRPLVVSAGIALSFHFPVNYVMVSYLGLGIRGVAISTAIMDLNILLVMVVYIMISGTHKKTWQGWSFECFYGWSTILSLAIPNCISVCLEWWWYELMIVMSGLLPNAADAVATMGLLIQATSLIYIFPSSLSLAVSTRVGNELGAGQPNKARTSSNISLCCAIFTSVLALAFSVTMRNFWGRAFTSDEAVIALTAAAMPILGLCELGNCPQTTMCGVLRGSARPKLGANINLGSFYGVGLPVAIALSFFMKMGLLGLWVGLLAAQVACSLFMAIMLVRTDWACEAQRAKELTGGSNFEESNEKEENDDLESQFLKKENDEDVQAPLMIKNETIQ</sequence>
<feature type="transmembrane region" description="Helical" evidence="6">
    <location>
        <begin position="358"/>
        <end position="380"/>
    </location>
</feature>
<dbReference type="Gene3D" id="3.40.50.300">
    <property type="entry name" value="P-loop containing nucleotide triphosphate hydrolases"/>
    <property type="match status" value="1"/>
</dbReference>
<reference evidence="8" key="1">
    <citation type="journal article" date="2017" name="Nature">
        <title>The genome of Chenopodium quinoa.</title>
        <authorList>
            <person name="Jarvis D.E."/>
            <person name="Ho Y.S."/>
            <person name="Lightfoot D.J."/>
            <person name="Schmoeckel S.M."/>
            <person name="Li B."/>
            <person name="Borm T.J.A."/>
            <person name="Ohyanagi H."/>
            <person name="Mineta K."/>
            <person name="Michell C.T."/>
            <person name="Saber N."/>
            <person name="Kharbatia N.M."/>
            <person name="Rupper R.R."/>
            <person name="Sharp A.R."/>
            <person name="Dally N."/>
            <person name="Boughton B.A."/>
            <person name="Woo Y.H."/>
            <person name="Gao G."/>
            <person name="Schijlen E.G.W.M."/>
            <person name="Guo X."/>
            <person name="Momin A.A."/>
            <person name="Negrao S."/>
            <person name="Al-Babili S."/>
            <person name="Gehring C."/>
            <person name="Roessner U."/>
            <person name="Jung C."/>
            <person name="Murphy K."/>
            <person name="Arold S.T."/>
            <person name="Gojobori T."/>
            <person name="van der Linden C.G."/>
            <person name="van Loo E.N."/>
            <person name="Jellen E.N."/>
            <person name="Maughan P.J."/>
            <person name="Tester M."/>
        </authorList>
    </citation>
    <scope>NUCLEOTIDE SEQUENCE [LARGE SCALE GENOMIC DNA]</scope>
    <source>
        <strain evidence="8">cv. PI 614886</strain>
    </source>
</reference>
<evidence type="ECO:0000256" key="6">
    <source>
        <dbReference type="RuleBase" id="RU004914"/>
    </source>
</evidence>
<organism evidence="8 9">
    <name type="scientific">Chenopodium quinoa</name>
    <name type="common">Quinoa</name>
    <dbReference type="NCBI Taxonomy" id="63459"/>
    <lineage>
        <taxon>Eukaryota</taxon>
        <taxon>Viridiplantae</taxon>
        <taxon>Streptophyta</taxon>
        <taxon>Embryophyta</taxon>
        <taxon>Tracheophyta</taxon>
        <taxon>Spermatophyta</taxon>
        <taxon>Magnoliopsida</taxon>
        <taxon>eudicotyledons</taxon>
        <taxon>Gunneridae</taxon>
        <taxon>Pentapetalae</taxon>
        <taxon>Caryophyllales</taxon>
        <taxon>Chenopodiaceae</taxon>
        <taxon>Chenopodioideae</taxon>
        <taxon>Atripliceae</taxon>
        <taxon>Chenopodium</taxon>
    </lineage>
</organism>
<keyword evidence="9" id="KW-1185">Reference proteome</keyword>
<dbReference type="EnsemblPlants" id="AUR62001938-RA">
    <property type="protein sequence ID" value="AUR62001938-RA:cds"/>
    <property type="gene ID" value="AUR62001938"/>
</dbReference>
<feature type="transmembrane region" description="Helical" evidence="6">
    <location>
        <begin position="656"/>
        <end position="675"/>
    </location>
</feature>
<evidence type="ECO:0000256" key="7">
    <source>
        <dbReference type="SAM" id="MobiDB-lite"/>
    </source>
</evidence>
<dbReference type="CDD" id="cd13132">
    <property type="entry name" value="MATE_eukaryotic"/>
    <property type="match status" value="1"/>
</dbReference>
<feature type="transmembrane region" description="Helical" evidence="6">
    <location>
        <begin position="392"/>
        <end position="414"/>
    </location>
</feature>
<evidence type="ECO:0000256" key="1">
    <source>
        <dbReference type="ARBA" id="ARBA00004141"/>
    </source>
</evidence>
<comment type="similarity">
    <text evidence="2 6">Belongs to the multi antimicrobial extrusion (MATE) (TC 2.A.66.1) family.</text>
</comment>
<dbReference type="Pfam" id="PF01554">
    <property type="entry name" value="MatE"/>
    <property type="match status" value="2"/>
</dbReference>
<dbReference type="GO" id="GO:0015297">
    <property type="term" value="F:antiporter activity"/>
    <property type="evidence" value="ECO:0007669"/>
    <property type="project" value="InterPro"/>
</dbReference>
<dbReference type="NCBIfam" id="TIGR00797">
    <property type="entry name" value="matE"/>
    <property type="match status" value="1"/>
</dbReference>
<dbReference type="InterPro" id="IPR027417">
    <property type="entry name" value="P-loop_NTPase"/>
</dbReference>
<feature type="transmembrane region" description="Helical" evidence="6">
    <location>
        <begin position="456"/>
        <end position="480"/>
    </location>
</feature>
<evidence type="ECO:0000313" key="8">
    <source>
        <dbReference type="EnsemblPlants" id="AUR62001938-RA:cds"/>
    </source>
</evidence>
<dbReference type="GO" id="GO:0016020">
    <property type="term" value="C:membrane"/>
    <property type="evidence" value="ECO:0007669"/>
    <property type="project" value="UniProtKB-SubCell"/>
</dbReference>
<keyword evidence="5 6" id="KW-0472">Membrane</keyword>
<feature type="transmembrane region" description="Helical" evidence="6">
    <location>
        <begin position="681"/>
        <end position="703"/>
    </location>
</feature>
<accession>A0A803KSD0</accession>
<evidence type="ECO:0000313" key="9">
    <source>
        <dbReference type="Proteomes" id="UP000596660"/>
    </source>
</evidence>